<keyword evidence="5 12" id="KW-0808">Transferase</keyword>
<dbReference type="FunFam" id="3.20.20.80:FF:000032">
    <property type="entry name" value="1,3-beta-glucanosyltransferase"/>
    <property type="match status" value="1"/>
</dbReference>
<dbReference type="InterPro" id="IPR008922">
    <property type="entry name" value="Di-copper_centre_dom_sf"/>
</dbReference>
<dbReference type="STRING" id="1432307.W9CAD9"/>
<dbReference type="InterPro" id="IPR002227">
    <property type="entry name" value="Tyrosinase_Cu-bd"/>
</dbReference>
<evidence type="ECO:0000256" key="8">
    <source>
        <dbReference type="ARBA" id="ARBA00023033"/>
    </source>
</evidence>
<comment type="caution">
    <text evidence="15">The sequence shown here is derived from an EMBL/GenBank/DDBJ whole genome shotgun (WGS) entry which is preliminary data.</text>
</comment>
<feature type="compositionally biased region" description="Low complexity" evidence="13">
    <location>
        <begin position="925"/>
        <end position="944"/>
    </location>
</feature>
<dbReference type="GO" id="GO:0071970">
    <property type="term" value="P:fungal-type cell wall (1-&gt;3)-beta-D-glucan biosynthetic process"/>
    <property type="evidence" value="ECO:0007669"/>
    <property type="project" value="TreeGrafter"/>
</dbReference>
<keyword evidence="11 12" id="KW-0449">Lipoprotein</keyword>
<dbReference type="Pfam" id="PF03198">
    <property type="entry name" value="Glyco_hydro_72"/>
    <property type="match status" value="1"/>
</dbReference>
<evidence type="ECO:0000313" key="15">
    <source>
        <dbReference type="EMBL" id="ESZ91814.1"/>
    </source>
</evidence>
<dbReference type="SUPFAM" id="SSF51445">
    <property type="entry name" value="(Trans)glycosidases"/>
    <property type="match status" value="1"/>
</dbReference>
<dbReference type="PANTHER" id="PTHR31468">
    <property type="entry name" value="1,3-BETA-GLUCANOSYLTRANSFERASE GAS1"/>
    <property type="match status" value="1"/>
</dbReference>
<keyword evidence="9 12" id="KW-0472">Membrane</keyword>
<keyword evidence="8" id="KW-0503">Monooxygenase</keyword>
<keyword evidence="4 12" id="KW-0336">GPI-anchor</keyword>
<dbReference type="Pfam" id="PF00264">
    <property type="entry name" value="Tyrosinase"/>
    <property type="match status" value="1"/>
</dbReference>
<evidence type="ECO:0000256" key="9">
    <source>
        <dbReference type="ARBA" id="ARBA00023136"/>
    </source>
</evidence>
<feature type="region of interest" description="Disordered" evidence="13">
    <location>
        <begin position="914"/>
        <end position="983"/>
    </location>
</feature>
<comment type="function">
    <text evidence="12">Splits internally a 1,3-beta-glucan molecule and transfers the newly generated reducing end (the donor) to the non-reducing end of another 1,3-beta-glucan molecule (the acceptor) forming a 1,3-beta linkage, resulting in the elongation of 1,3-beta-glucan chains in the cell wall.</text>
</comment>
<dbReference type="GO" id="GO:0004497">
    <property type="term" value="F:monooxygenase activity"/>
    <property type="evidence" value="ECO:0007669"/>
    <property type="project" value="UniProtKB-KW"/>
</dbReference>
<name>W9CAD9_SCLBF</name>
<evidence type="ECO:0000256" key="2">
    <source>
        <dbReference type="ARBA" id="ARBA00004609"/>
    </source>
</evidence>
<evidence type="ECO:0000256" key="11">
    <source>
        <dbReference type="ARBA" id="ARBA00023288"/>
    </source>
</evidence>
<keyword evidence="16" id="KW-1185">Reference proteome</keyword>
<evidence type="ECO:0000256" key="5">
    <source>
        <dbReference type="ARBA" id="ARBA00022679"/>
    </source>
</evidence>
<organism evidence="15 16">
    <name type="scientific">Sclerotinia borealis (strain F-4128)</name>
    <dbReference type="NCBI Taxonomy" id="1432307"/>
    <lineage>
        <taxon>Eukaryota</taxon>
        <taxon>Fungi</taxon>
        <taxon>Dikarya</taxon>
        <taxon>Ascomycota</taxon>
        <taxon>Pezizomycotina</taxon>
        <taxon>Leotiomycetes</taxon>
        <taxon>Helotiales</taxon>
        <taxon>Sclerotiniaceae</taxon>
        <taxon>Sclerotinia</taxon>
    </lineage>
</organism>
<feature type="chain" id="PRO_5005151576" description="1,3-beta-glucanosyltransferase" evidence="12">
    <location>
        <begin position="22"/>
        <end position="1154"/>
    </location>
</feature>
<dbReference type="EMBL" id="AYSA01000455">
    <property type="protein sequence ID" value="ESZ91814.1"/>
    <property type="molecule type" value="Genomic_DNA"/>
</dbReference>
<dbReference type="PRINTS" id="PR00092">
    <property type="entry name" value="TYROSINASE"/>
</dbReference>
<dbReference type="HOGENOM" id="CLU_276105_0_0_1"/>
<feature type="signal peptide" evidence="12">
    <location>
        <begin position="1"/>
        <end position="21"/>
    </location>
</feature>
<dbReference type="Proteomes" id="UP000019487">
    <property type="component" value="Unassembled WGS sequence"/>
</dbReference>
<feature type="domain" description="Tyrosinase copper-binding" evidence="14">
    <location>
        <begin position="780"/>
        <end position="791"/>
    </location>
</feature>
<gene>
    <name evidence="15" type="ORF">SBOR_7809</name>
</gene>
<dbReference type="GO" id="GO:0098552">
    <property type="term" value="C:side of membrane"/>
    <property type="evidence" value="ECO:0007669"/>
    <property type="project" value="UniProtKB-KW"/>
</dbReference>
<dbReference type="AlphaFoldDB" id="W9CAD9"/>
<evidence type="ECO:0000256" key="7">
    <source>
        <dbReference type="ARBA" id="ARBA00023002"/>
    </source>
</evidence>
<feature type="compositionally biased region" description="Basic and acidic residues" evidence="13">
    <location>
        <begin position="960"/>
        <end position="971"/>
    </location>
</feature>
<evidence type="ECO:0000256" key="3">
    <source>
        <dbReference type="ARBA" id="ARBA00007528"/>
    </source>
</evidence>
<dbReference type="Gene3D" id="3.20.20.80">
    <property type="entry name" value="Glycosidases"/>
    <property type="match status" value="1"/>
</dbReference>
<proteinExistence type="inferred from homology"/>
<dbReference type="GO" id="GO:0031505">
    <property type="term" value="P:fungal-type cell wall organization"/>
    <property type="evidence" value="ECO:0007669"/>
    <property type="project" value="TreeGrafter"/>
</dbReference>
<dbReference type="Gene3D" id="2.60.310.20">
    <property type="match status" value="1"/>
</dbReference>
<feature type="region of interest" description="Disordered" evidence="13">
    <location>
        <begin position="378"/>
        <end position="411"/>
    </location>
</feature>
<evidence type="ECO:0000256" key="1">
    <source>
        <dbReference type="ARBA" id="ARBA00001973"/>
    </source>
</evidence>
<dbReference type="Gene3D" id="1.10.1280.10">
    <property type="entry name" value="Di-copper center containing domain from catechol oxidase"/>
    <property type="match status" value="1"/>
</dbReference>
<evidence type="ECO:0000256" key="10">
    <source>
        <dbReference type="ARBA" id="ARBA00023180"/>
    </source>
</evidence>
<keyword evidence="6 12" id="KW-0732">Signal</keyword>
<dbReference type="Pfam" id="PF18132">
    <property type="entry name" value="Tyrosinase_C"/>
    <property type="match status" value="1"/>
</dbReference>
<evidence type="ECO:0000259" key="14">
    <source>
        <dbReference type="PROSITE" id="PS00498"/>
    </source>
</evidence>
<dbReference type="InterPro" id="IPR041640">
    <property type="entry name" value="Tyrosinase_C"/>
</dbReference>
<comment type="cofactor">
    <cofactor evidence="1">
        <name>Cu(2+)</name>
        <dbReference type="ChEBI" id="CHEBI:29036"/>
    </cofactor>
</comment>
<evidence type="ECO:0000256" key="13">
    <source>
        <dbReference type="SAM" id="MobiDB-lite"/>
    </source>
</evidence>
<dbReference type="InterPro" id="IPR017853">
    <property type="entry name" value="GH"/>
</dbReference>
<keyword evidence="10" id="KW-0325">Glycoprotein</keyword>
<evidence type="ECO:0000256" key="4">
    <source>
        <dbReference type="ARBA" id="ARBA00022622"/>
    </source>
</evidence>
<dbReference type="GO" id="GO:0005886">
    <property type="term" value="C:plasma membrane"/>
    <property type="evidence" value="ECO:0007669"/>
    <property type="project" value="UniProtKB-SubCell"/>
</dbReference>
<accession>W9CAD9</accession>
<evidence type="ECO:0000313" key="16">
    <source>
        <dbReference type="Proteomes" id="UP000019487"/>
    </source>
</evidence>
<dbReference type="InterPro" id="IPR004886">
    <property type="entry name" value="Glucanosyltransferase"/>
</dbReference>
<dbReference type="EC" id="2.4.1.-" evidence="12"/>
<keyword evidence="7" id="KW-0560">Oxidoreductase</keyword>
<reference evidence="15 16" key="1">
    <citation type="journal article" date="2014" name="Genome Announc.">
        <title>Draft genome sequence of Sclerotinia borealis, a psychrophilic plant pathogenic fungus.</title>
        <authorList>
            <person name="Mardanov A.V."/>
            <person name="Beletsky A.V."/>
            <person name="Kadnikov V.V."/>
            <person name="Ignatov A.N."/>
            <person name="Ravin N.V."/>
        </authorList>
    </citation>
    <scope>NUCLEOTIDE SEQUENCE [LARGE SCALE GENOMIC DNA]</scope>
    <source>
        <strain evidence="16">F-4157</strain>
    </source>
</reference>
<dbReference type="OrthoDB" id="1658288at2759"/>
<dbReference type="SUPFAM" id="SSF48056">
    <property type="entry name" value="Di-copper centre-containing domain"/>
    <property type="match status" value="1"/>
</dbReference>
<evidence type="ECO:0000256" key="6">
    <source>
        <dbReference type="ARBA" id="ARBA00022729"/>
    </source>
</evidence>
<dbReference type="PANTHER" id="PTHR31468:SF5">
    <property type="entry name" value="1,3-BETA-GLUCANOSYLTRANSFERASE GAS5"/>
    <property type="match status" value="1"/>
</dbReference>
<protein>
    <recommendedName>
        <fullName evidence="12">1,3-beta-glucanosyltransferase</fullName>
        <ecNumber evidence="12">2.4.1.-</ecNumber>
    </recommendedName>
</protein>
<sequence length="1154" mass="124893">MKQSTLFGLIASVASFGMTAAAGTPVLAARASSTSSVEAVTISGNAFYKGSDRFYIRGVDYQPGGGIGTPGDPIANATACKRDVEYFKELGINTIRVYAVDNTADHDECMGYLADAGIYLVLDTDTPLYSLNRDEPKKSYNSVYLQSIFATIDKFANYSNTLAFLSGNEVINQVNNTDCAPYVKAIVRDMKEYIGSRGYRSIPVGYSAADVASNQFILAEYLNCGTDDERSDFYAINDYSWCDPSSMTTSGWDTLISNYANYSIPLFMSEFGCITNTRKFTEIAALYSTEMAAVFSGGLVYEYSNEGNGYGLVNITDGEITTGDQFTYLKAAYANTTLPTGDGGAITTTRPASTCPTESSDWEISGDALPAIPTPAQKFMTAGAGTGPGLDGAGSQEAGDSDNESQGTATAGSGAVTFTASAGSSGSTSSSKSSAAGGRVAEVDMRAFGVVAVTLASMVGVTGRNAAEVPQSASTYAMAAIPALNYPITGPPKASPAPADGSVPLRREIRDLQHNFPDQWTLYILGLQAFQQLDEKSDLSWYGIAGIHGRPYRPWGGVQGDNPVGWQGYCTHSSILFAPWHRPYLALFEQYLYQIIQKIAATFPTASKTRYQQAALTFRMPYWDWAASPPAGDKYFPTVVGQPSIQVITPTSNNKPVQITNPLYSYKFNPLNPLKNDFPSIPESRWPSTLRYPTNGSAIAKSQEQQVFDAMESQFQSYQSNVYLIMKDPNYKQFDAFSNHQWAPNNAPETYGSIEDVHNSIHSETGGNGQMADPDYAAFDPLFWLHHTNVDRQFAIWQALNPNSYAINKPSGDGTFSIESGTQETSTTPLTPFNNATGKTYWTSDAVRNTATFNYAYPETQQWKYPTLQQYQNSVLAAVQTLYGATSNQVMQLMGVQTADATAPQQITPRSKQVIADGSNGPQKPLGISNPSSSSIGNSLSNLLHDISPKSHAQSVETTRGGEDFESEIGKPSETPSNTGPKAPIKYREYIANIRAPKHILQQTYRVRIFLGDFDSNPATWATAPSTLGTFSSFGKNPQTTSCGKCIRDATNSLMISGTIPLTPMLLTLYQNSTLASLEPVHVLPYLTRNLHWRVTLADGSEIDRAEVQGLKVSVVSTEVECVDRGWPIFSGEYVVHSEVTGGRPAGLGEGDRI</sequence>
<comment type="similarity">
    <text evidence="3 12">Belongs to the glycosyl hydrolase 72 family.</text>
</comment>
<comment type="subcellular location">
    <subcellularLocation>
        <location evidence="2 12">Cell membrane</location>
        <topology evidence="2 12">Lipid-anchor</topology>
        <topology evidence="2 12">GPI-anchor</topology>
    </subcellularLocation>
</comment>
<evidence type="ECO:0000256" key="12">
    <source>
        <dbReference type="RuleBase" id="RU361209"/>
    </source>
</evidence>
<dbReference type="PROSITE" id="PS00498">
    <property type="entry name" value="TYROSINASE_2"/>
    <property type="match status" value="1"/>
</dbReference>
<dbReference type="GO" id="GO:0042124">
    <property type="term" value="F:1,3-beta-glucanosyltransferase activity"/>
    <property type="evidence" value="ECO:0007669"/>
    <property type="project" value="TreeGrafter"/>
</dbReference>